<dbReference type="EMBL" id="LZLM01000045">
    <property type="protein sequence ID" value="OBJ87522.1"/>
    <property type="molecule type" value="Genomic_DNA"/>
</dbReference>
<comment type="caution">
    <text evidence="5">The sequence shown here is derived from an EMBL/GenBank/DDBJ whole genome shotgun (WGS) entry which is preliminary data.</text>
</comment>
<dbReference type="PANTHER" id="PTHR37042">
    <property type="entry name" value="OUTER MEMBRANE PROTEIN RV1973"/>
    <property type="match status" value="1"/>
</dbReference>
<protein>
    <recommendedName>
        <fullName evidence="7">Mammalian cell entry protein</fullName>
    </recommendedName>
</protein>
<keyword evidence="4" id="KW-0812">Transmembrane</keyword>
<gene>
    <name evidence="5" type="ORF">A5640_07210</name>
</gene>
<feature type="compositionally biased region" description="Basic and acidic residues" evidence="3">
    <location>
        <begin position="65"/>
        <end position="75"/>
    </location>
</feature>
<feature type="transmembrane region" description="Helical" evidence="4">
    <location>
        <begin position="129"/>
        <end position="151"/>
    </location>
</feature>
<accession>A0A1A3KQP5</accession>
<evidence type="ECO:0000313" key="5">
    <source>
        <dbReference type="EMBL" id="OBJ87522.1"/>
    </source>
</evidence>
<feature type="compositionally biased region" description="Basic residues" evidence="3">
    <location>
        <begin position="113"/>
        <end position="128"/>
    </location>
</feature>
<sequence>MHDPDGPDADHGEDPEGAIDPHEPRAQSVIGSGAEAVSEADLEDEVAKAEAEAEAARARVARLRRVAEIEPPKNDGDDDADDEADDDAASQDVADSREVKRRRPKWTQARSWGLRRSRRTRRRRRSRRTAVAMGVGAALAATSLGAIGYMLQQHHTIAHKRQLSQDYAAAARQAVTTLMSIDANHAKDDIQRIIDASTGPLKDQISAMSSLMLENAQESKTVTKVNVEAVAVESATDSSAVALVVAKSEVTDADNKTRPPQLWRLSMEIVREGGQFKMSKVQFLQ</sequence>
<comment type="subcellular location">
    <subcellularLocation>
        <location evidence="1">Membrane</location>
    </subcellularLocation>
</comment>
<feature type="region of interest" description="Disordered" evidence="3">
    <location>
        <begin position="1"/>
        <end position="129"/>
    </location>
</feature>
<dbReference type="PANTHER" id="PTHR37042:SF4">
    <property type="entry name" value="OUTER MEMBRANE PROTEIN RV1973"/>
    <property type="match status" value="1"/>
</dbReference>
<reference evidence="5 6" key="1">
    <citation type="submission" date="2016-06" db="EMBL/GenBank/DDBJ databases">
        <authorList>
            <person name="Kjaerup R.B."/>
            <person name="Dalgaard T.S."/>
            <person name="Juul-Madsen H.R."/>
        </authorList>
    </citation>
    <scope>NUCLEOTIDE SEQUENCE [LARGE SCALE GENOMIC DNA]</scope>
    <source>
        <strain evidence="5 6">1276495.2</strain>
    </source>
</reference>
<evidence type="ECO:0000256" key="4">
    <source>
        <dbReference type="SAM" id="Phobius"/>
    </source>
</evidence>
<organism evidence="5 6">
    <name type="scientific">Mycobacterium asiaticum</name>
    <dbReference type="NCBI Taxonomy" id="1790"/>
    <lineage>
        <taxon>Bacteria</taxon>
        <taxon>Bacillati</taxon>
        <taxon>Actinomycetota</taxon>
        <taxon>Actinomycetes</taxon>
        <taxon>Mycobacteriales</taxon>
        <taxon>Mycobacteriaceae</taxon>
        <taxon>Mycobacterium</taxon>
    </lineage>
</organism>
<dbReference type="AlphaFoldDB" id="A0A1A3KQP5"/>
<name>A0A1A3KQP5_MYCAS</name>
<proteinExistence type="predicted"/>
<evidence type="ECO:0000256" key="3">
    <source>
        <dbReference type="SAM" id="MobiDB-lite"/>
    </source>
</evidence>
<evidence type="ECO:0000313" key="6">
    <source>
        <dbReference type="Proteomes" id="UP000093925"/>
    </source>
</evidence>
<evidence type="ECO:0008006" key="7">
    <source>
        <dbReference type="Google" id="ProtNLM"/>
    </source>
</evidence>
<dbReference type="Proteomes" id="UP000093925">
    <property type="component" value="Unassembled WGS sequence"/>
</dbReference>
<evidence type="ECO:0000256" key="1">
    <source>
        <dbReference type="ARBA" id="ARBA00004370"/>
    </source>
</evidence>
<feature type="compositionally biased region" description="Basic and acidic residues" evidence="3">
    <location>
        <begin position="1"/>
        <end position="25"/>
    </location>
</feature>
<dbReference type="GO" id="GO:0016020">
    <property type="term" value="C:membrane"/>
    <property type="evidence" value="ECO:0007669"/>
    <property type="project" value="UniProtKB-SubCell"/>
</dbReference>
<keyword evidence="4" id="KW-1133">Transmembrane helix</keyword>
<evidence type="ECO:0000256" key="2">
    <source>
        <dbReference type="ARBA" id="ARBA00023136"/>
    </source>
</evidence>
<feature type="compositionally biased region" description="Acidic residues" evidence="3">
    <location>
        <begin position="76"/>
        <end position="89"/>
    </location>
</feature>
<feature type="compositionally biased region" description="Basic and acidic residues" evidence="3">
    <location>
        <begin position="45"/>
        <end position="57"/>
    </location>
</feature>
<keyword evidence="2 4" id="KW-0472">Membrane</keyword>